<dbReference type="InterPro" id="IPR050902">
    <property type="entry name" value="ABC_Transporter_SBP"/>
</dbReference>
<dbReference type="STRING" id="1489064.WH96_15920"/>
<dbReference type="SUPFAM" id="SSF53807">
    <property type="entry name" value="Helical backbone' metal receptor"/>
    <property type="match status" value="1"/>
</dbReference>
<dbReference type="PANTHER" id="PTHR30535:SF34">
    <property type="entry name" value="MOLYBDATE-BINDING PROTEIN MOLA"/>
    <property type="match status" value="1"/>
</dbReference>
<dbReference type="OrthoDB" id="9775594at2"/>
<protein>
    <submittedName>
        <fullName evidence="3">Fe3+-hydroxamate ABC transporter substrate-binding protein</fullName>
    </submittedName>
</protein>
<dbReference type="PATRIC" id="fig|1489064.4.peg.156"/>
<keyword evidence="1" id="KW-0732">Signal</keyword>
<accession>A0A0H2MBC8</accession>
<evidence type="ECO:0000313" key="3">
    <source>
        <dbReference type="EMBL" id="KLN59864.1"/>
    </source>
</evidence>
<evidence type="ECO:0000259" key="2">
    <source>
        <dbReference type="PROSITE" id="PS50983"/>
    </source>
</evidence>
<evidence type="ECO:0000256" key="1">
    <source>
        <dbReference type="SAM" id="SignalP"/>
    </source>
</evidence>
<dbReference type="Gene3D" id="3.40.50.1980">
    <property type="entry name" value="Nitrogenase molybdenum iron protein domain"/>
    <property type="match status" value="2"/>
</dbReference>
<dbReference type="RefSeq" id="WP_047765195.1">
    <property type="nucleotide sequence ID" value="NZ_LAQL01000010.1"/>
</dbReference>
<sequence length="373" mass="41284">MKLFFAVVLSFFVAQQSNASLLEVTDLAGRKISIEAPVSKFVVSEGRYLTALSILRPENPVQGIVGMMTTMGWTHPVLDKKLKAKFPEAREIPLFGSRSADSVSVEKIIDLKPEVAIFGLSDHGPNAKNRELMQQLDAAGITVVFIDFRLDPLNNTIPSLRLLGQILGEEERAARYINHYEKRLAMVRQRVDNVENRPTVFLQVHAGRRACCWGMADGMLGPFVEVAGGKNIADAVAPGPTALHTSEFLLNENPDVWIGTASGTLGEFKVGSLPVAMGAGMTTEMAVKSLSGYLAADEFQAMDAIRSSRAHSFWHNFYNSPFNIVVLEAFAKWIHPDRFQDVDPQQSLIDIYDEFMPFGVDGEYFATYRHDAN</sequence>
<dbReference type="EMBL" id="LAQL01000010">
    <property type="protein sequence ID" value="KLN59864.1"/>
    <property type="molecule type" value="Genomic_DNA"/>
</dbReference>
<proteinExistence type="predicted"/>
<evidence type="ECO:0000313" key="4">
    <source>
        <dbReference type="Proteomes" id="UP000035444"/>
    </source>
</evidence>
<keyword evidence="4" id="KW-1185">Reference proteome</keyword>
<dbReference type="PROSITE" id="PS50983">
    <property type="entry name" value="FE_B12_PBP"/>
    <property type="match status" value="1"/>
</dbReference>
<dbReference type="Pfam" id="PF01497">
    <property type="entry name" value="Peripla_BP_2"/>
    <property type="match status" value="1"/>
</dbReference>
<feature type="chain" id="PRO_5002596752" evidence="1">
    <location>
        <begin position="20"/>
        <end position="373"/>
    </location>
</feature>
<feature type="signal peptide" evidence="1">
    <location>
        <begin position="1"/>
        <end position="19"/>
    </location>
</feature>
<reference evidence="3 4" key="1">
    <citation type="submission" date="2015-03" db="EMBL/GenBank/DDBJ databases">
        <title>Genome Sequence of Kiloniella spongiae MEBiC09566, isolated from a marine sponge.</title>
        <authorList>
            <person name="Shao Z."/>
            <person name="Wang L."/>
            <person name="Li X."/>
        </authorList>
    </citation>
    <scope>NUCLEOTIDE SEQUENCE [LARGE SCALE GENOMIC DNA]</scope>
    <source>
        <strain evidence="3 4">MEBiC09566</strain>
    </source>
</reference>
<comment type="caution">
    <text evidence="3">The sequence shown here is derived from an EMBL/GenBank/DDBJ whole genome shotgun (WGS) entry which is preliminary data.</text>
</comment>
<organism evidence="3 4">
    <name type="scientific">Kiloniella spongiae</name>
    <dbReference type="NCBI Taxonomy" id="1489064"/>
    <lineage>
        <taxon>Bacteria</taxon>
        <taxon>Pseudomonadati</taxon>
        <taxon>Pseudomonadota</taxon>
        <taxon>Alphaproteobacteria</taxon>
        <taxon>Rhodospirillales</taxon>
        <taxon>Kiloniellaceae</taxon>
        <taxon>Kiloniella</taxon>
    </lineage>
</organism>
<gene>
    <name evidence="3" type="ORF">WH96_15920</name>
</gene>
<dbReference type="InterPro" id="IPR002491">
    <property type="entry name" value="ABC_transptr_periplasmic_BD"/>
</dbReference>
<feature type="domain" description="Fe/B12 periplasmic-binding" evidence="2">
    <location>
        <begin position="40"/>
        <end position="342"/>
    </location>
</feature>
<dbReference type="PANTHER" id="PTHR30535">
    <property type="entry name" value="VITAMIN B12-BINDING PROTEIN"/>
    <property type="match status" value="1"/>
</dbReference>
<dbReference type="Proteomes" id="UP000035444">
    <property type="component" value="Unassembled WGS sequence"/>
</dbReference>
<dbReference type="AlphaFoldDB" id="A0A0H2MBC8"/>
<name>A0A0H2MBC8_9PROT</name>